<gene>
    <name evidence="6" type="ORF">C4544_00510</name>
</gene>
<dbReference type="Proteomes" id="UP000285655">
    <property type="component" value="Unassembled WGS sequence"/>
</dbReference>
<evidence type="ECO:0000313" key="7">
    <source>
        <dbReference type="Proteomes" id="UP000285655"/>
    </source>
</evidence>
<dbReference type="Gene3D" id="1.20.1280.290">
    <property type="match status" value="1"/>
</dbReference>
<dbReference type="AlphaFoldDB" id="A0A419DGS2"/>
<proteinExistence type="predicted"/>
<dbReference type="Pfam" id="PF04193">
    <property type="entry name" value="PQ-loop"/>
    <property type="match status" value="1"/>
</dbReference>
<dbReference type="EMBL" id="QZJW01000002">
    <property type="protein sequence ID" value="RJO62314.1"/>
    <property type="molecule type" value="Genomic_DNA"/>
</dbReference>
<reference evidence="6 7" key="1">
    <citation type="journal article" date="2017" name="ISME J.">
        <title>Energy and carbon metabolisms in a deep terrestrial subsurface fluid microbial community.</title>
        <authorList>
            <person name="Momper L."/>
            <person name="Jungbluth S.P."/>
            <person name="Lee M.D."/>
            <person name="Amend J.P."/>
        </authorList>
    </citation>
    <scope>NUCLEOTIDE SEQUENCE [LARGE SCALE GENOMIC DNA]</scope>
    <source>
        <strain evidence="6">SURF_29</strain>
    </source>
</reference>
<evidence type="ECO:0000256" key="4">
    <source>
        <dbReference type="ARBA" id="ARBA00023136"/>
    </source>
</evidence>
<evidence type="ECO:0000256" key="5">
    <source>
        <dbReference type="SAM" id="Phobius"/>
    </source>
</evidence>
<evidence type="ECO:0000313" key="6">
    <source>
        <dbReference type="EMBL" id="RJO62314.1"/>
    </source>
</evidence>
<evidence type="ECO:0000256" key="2">
    <source>
        <dbReference type="ARBA" id="ARBA00022692"/>
    </source>
</evidence>
<comment type="subcellular location">
    <subcellularLocation>
        <location evidence="1">Membrane</location>
        <topology evidence="1">Multi-pass membrane protein</topology>
    </subcellularLocation>
</comment>
<feature type="transmembrane region" description="Helical" evidence="5">
    <location>
        <begin position="62"/>
        <end position="79"/>
    </location>
</feature>
<keyword evidence="3 5" id="KW-1133">Transmembrane helix</keyword>
<organism evidence="6 7">
    <name type="scientific">candidate division WS5 bacterium</name>
    <dbReference type="NCBI Taxonomy" id="2093353"/>
    <lineage>
        <taxon>Bacteria</taxon>
        <taxon>candidate division WS5</taxon>
    </lineage>
</organism>
<dbReference type="GO" id="GO:0016020">
    <property type="term" value="C:membrane"/>
    <property type="evidence" value="ECO:0007669"/>
    <property type="project" value="UniProtKB-SubCell"/>
</dbReference>
<evidence type="ECO:0000256" key="3">
    <source>
        <dbReference type="ARBA" id="ARBA00022989"/>
    </source>
</evidence>
<sequence>MNKISIIGFFAAIFTTTSFAPQVVKAFQTKSVRDLSLIMYLILLTGQLLWLTYGIFNHSYPLIVGNSITTLLSATILFLKLKYSPKKN</sequence>
<dbReference type="InterPro" id="IPR047662">
    <property type="entry name" value="SemiSWEET"/>
</dbReference>
<dbReference type="InterPro" id="IPR006603">
    <property type="entry name" value="PQ-loop_rpt"/>
</dbReference>
<dbReference type="NCBIfam" id="NF037968">
    <property type="entry name" value="SemiSWEET_2"/>
    <property type="match status" value="1"/>
</dbReference>
<feature type="transmembrane region" description="Helical" evidence="5">
    <location>
        <begin position="36"/>
        <end position="56"/>
    </location>
</feature>
<keyword evidence="2 5" id="KW-0812">Transmembrane</keyword>
<name>A0A419DGS2_9BACT</name>
<feature type="transmembrane region" description="Helical" evidence="5">
    <location>
        <begin position="6"/>
        <end position="24"/>
    </location>
</feature>
<keyword evidence="4 5" id="KW-0472">Membrane</keyword>
<dbReference type="GO" id="GO:0051119">
    <property type="term" value="F:sugar transmembrane transporter activity"/>
    <property type="evidence" value="ECO:0007669"/>
    <property type="project" value="InterPro"/>
</dbReference>
<protein>
    <recommendedName>
        <fullName evidence="8">Glutathione synthetase</fullName>
    </recommendedName>
</protein>
<accession>A0A419DGS2</accession>
<evidence type="ECO:0008006" key="8">
    <source>
        <dbReference type="Google" id="ProtNLM"/>
    </source>
</evidence>
<comment type="caution">
    <text evidence="6">The sequence shown here is derived from an EMBL/GenBank/DDBJ whole genome shotgun (WGS) entry which is preliminary data.</text>
</comment>
<evidence type="ECO:0000256" key="1">
    <source>
        <dbReference type="ARBA" id="ARBA00004141"/>
    </source>
</evidence>